<dbReference type="AlphaFoldDB" id="A0A2A5WE68"/>
<comment type="caution">
    <text evidence="6">The sequence shown here is derived from an EMBL/GenBank/DDBJ whole genome shotgun (WGS) entry which is preliminary data.</text>
</comment>
<organism evidence="6 7">
    <name type="scientific">OM182 bacterium MED-G28</name>
    <dbReference type="NCBI Taxonomy" id="1986256"/>
    <lineage>
        <taxon>Bacteria</taxon>
        <taxon>Pseudomonadati</taxon>
        <taxon>Pseudomonadota</taxon>
        <taxon>Gammaproteobacteria</taxon>
        <taxon>OMG group</taxon>
        <taxon>OM182 clade</taxon>
    </lineage>
</organism>
<comment type="similarity">
    <text evidence="4">Belongs to the cyclic nucleotide phosphodiesterase class-III family.</text>
</comment>
<feature type="domain" description="Calcineurin-like phosphoesterase" evidence="5">
    <location>
        <begin position="10"/>
        <end position="203"/>
    </location>
</feature>
<evidence type="ECO:0000256" key="2">
    <source>
        <dbReference type="ARBA" id="ARBA00022801"/>
    </source>
</evidence>
<dbReference type="PANTHER" id="PTHR42988">
    <property type="entry name" value="PHOSPHOHYDROLASE"/>
    <property type="match status" value="1"/>
</dbReference>
<dbReference type="InterPro" id="IPR029052">
    <property type="entry name" value="Metallo-depent_PP-like"/>
</dbReference>
<name>A0A2A5WE68_9GAMM</name>
<dbReference type="NCBIfam" id="NF008359">
    <property type="entry name" value="PRK11148.1"/>
    <property type="match status" value="1"/>
</dbReference>
<keyword evidence="2" id="KW-0378">Hydrolase</keyword>
<evidence type="ECO:0000259" key="5">
    <source>
        <dbReference type="Pfam" id="PF00149"/>
    </source>
</evidence>
<dbReference type="InterPro" id="IPR026575">
    <property type="entry name" value="GpdQ/CpdA-like"/>
</dbReference>
<dbReference type="EMBL" id="NTJZ01000002">
    <property type="protein sequence ID" value="PDH34835.1"/>
    <property type="molecule type" value="Genomic_DNA"/>
</dbReference>
<evidence type="ECO:0000256" key="4">
    <source>
        <dbReference type="ARBA" id="ARBA00025742"/>
    </source>
</evidence>
<evidence type="ECO:0000256" key="1">
    <source>
        <dbReference type="ARBA" id="ARBA00022723"/>
    </source>
</evidence>
<dbReference type="GO" id="GO:0004112">
    <property type="term" value="F:cyclic-nucleotide phosphodiesterase activity"/>
    <property type="evidence" value="ECO:0007669"/>
    <property type="project" value="InterPro"/>
</dbReference>
<evidence type="ECO:0000313" key="7">
    <source>
        <dbReference type="Proteomes" id="UP000219329"/>
    </source>
</evidence>
<keyword evidence="3" id="KW-0408">Iron</keyword>
<reference evidence="6 7" key="1">
    <citation type="submission" date="2017-08" db="EMBL/GenBank/DDBJ databases">
        <title>Fine stratification of microbial communities through a metagenomic profile of the photic zone.</title>
        <authorList>
            <person name="Haro-Moreno J.M."/>
            <person name="Lopez-Perez M."/>
            <person name="De La Torre J."/>
            <person name="Picazo A."/>
            <person name="Camacho A."/>
            <person name="Rodriguez-Valera F."/>
        </authorList>
    </citation>
    <scope>NUCLEOTIDE SEQUENCE [LARGE SCALE GENOMIC DNA]</scope>
    <source>
        <strain evidence="6">MED-G28</strain>
    </source>
</reference>
<gene>
    <name evidence="6" type="ORF">CNF02_02085</name>
</gene>
<dbReference type="Proteomes" id="UP000219329">
    <property type="component" value="Unassembled WGS sequence"/>
</dbReference>
<dbReference type="GO" id="GO:0046872">
    <property type="term" value="F:metal ion binding"/>
    <property type="evidence" value="ECO:0007669"/>
    <property type="project" value="UniProtKB-KW"/>
</dbReference>
<dbReference type="InterPro" id="IPR050884">
    <property type="entry name" value="CNP_phosphodiesterase-III"/>
</dbReference>
<dbReference type="Gene3D" id="3.60.21.10">
    <property type="match status" value="1"/>
</dbReference>
<sequence>MTSLTTRHPIRLLQITDTHLYGSSSGKLLEINTQDSMDHVVKSVQKNEEQIDFILATGDIAQDASLEAYNNFMEAIGKLGAPFRWIPGNHDNPDVMAEAAYDTNACEKLLYINNWQILFLDTTVEGRVHGRLARKELDFLSESLAAAEASKEVNHCLICLHHNPIKGNADWMKDIGLHNRLEFFEIVKQNSKVACIVYGHVHQELDFQYEGIRCLCTPSTCVQFKPNATNFTLDELNPGYRTIQLYEDGSIDSEVIRVSGYTYEADLNSDGY</sequence>
<evidence type="ECO:0000313" key="6">
    <source>
        <dbReference type="EMBL" id="PDH34835.1"/>
    </source>
</evidence>
<keyword evidence="1" id="KW-0479">Metal-binding</keyword>
<dbReference type="CDD" id="cd07402">
    <property type="entry name" value="MPP_GpdQ"/>
    <property type="match status" value="1"/>
</dbReference>
<accession>A0A2A5WE68</accession>
<dbReference type="SUPFAM" id="SSF56300">
    <property type="entry name" value="Metallo-dependent phosphatases"/>
    <property type="match status" value="1"/>
</dbReference>
<dbReference type="Pfam" id="PF00149">
    <property type="entry name" value="Metallophos"/>
    <property type="match status" value="1"/>
</dbReference>
<dbReference type="PANTHER" id="PTHR42988:SF2">
    <property type="entry name" value="CYCLIC NUCLEOTIDE PHOSPHODIESTERASE CBUA0032-RELATED"/>
    <property type="match status" value="1"/>
</dbReference>
<dbReference type="InterPro" id="IPR004843">
    <property type="entry name" value="Calcineurin-like_PHP"/>
</dbReference>
<evidence type="ECO:0000256" key="3">
    <source>
        <dbReference type="ARBA" id="ARBA00023004"/>
    </source>
</evidence>
<proteinExistence type="inferred from homology"/>
<protein>
    <submittedName>
        <fullName evidence="6">3',5'-cyclic-AMP phosphodiesterase</fullName>
    </submittedName>
</protein>